<dbReference type="SMR" id="A0A1I7SRA7"/>
<feature type="chain" id="PRO_5035399917" evidence="2">
    <location>
        <begin position="20"/>
        <end position="411"/>
    </location>
</feature>
<dbReference type="Proteomes" id="UP000659654">
    <property type="component" value="Unassembled WGS sequence"/>
</dbReference>
<dbReference type="InterPro" id="IPR021109">
    <property type="entry name" value="Peptidase_aspartic_dom_sf"/>
</dbReference>
<dbReference type="SUPFAM" id="SSF50630">
    <property type="entry name" value="Acid proteases"/>
    <property type="match status" value="1"/>
</dbReference>
<evidence type="ECO:0000313" key="6">
    <source>
        <dbReference type="Proteomes" id="UP000095284"/>
    </source>
</evidence>
<feature type="region of interest" description="Disordered" evidence="1">
    <location>
        <begin position="378"/>
        <end position="411"/>
    </location>
</feature>
<evidence type="ECO:0000313" key="8">
    <source>
        <dbReference type="WBParaSite" id="BXY_1557100.1"/>
    </source>
</evidence>
<gene>
    <name evidence="4" type="ORF">BXYJ_LOCUS7608</name>
</gene>
<evidence type="ECO:0000256" key="2">
    <source>
        <dbReference type="SAM" id="SignalP"/>
    </source>
</evidence>
<evidence type="ECO:0000313" key="7">
    <source>
        <dbReference type="Proteomes" id="UP000659654"/>
    </source>
</evidence>
<proteinExistence type="predicted"/>
<dbReference type="WBParaSite" id="BXY_1557100.1">
    <property type="protein sequence ID" value="BXY_1557100.1"/>
    <property type="gene ID" value="BXY_1557100"/>
</dbReference>
<feature type="compositionally biased region" description="Acidic residues" evidence="1">
    <location>
        <begin position="380"/>
        <end position="401"/>
    </location>
</feature>
<keyword evidence="7" id="KW-1185">Reference proteome</keyword>
<dbReference type="Proteomes" id="UP000582659">
    <property type="component" value="Unassembled WGS sequence"/>
</dbReference>
<feature type="domain" description="Peptidase A1" evidence="3">
    <location>
        <begin position="129"/>
        <end position="376"/>
    </location>
</feature>
<evidence type="ECO:0000313" key="5">
    <source>
        <dbReference type="EMBL" id="CAG9111055.1"/>
    </source>
</evidence>
<reference evidence="8" key="1">
    <citation type="submission" date="2016-11" db="UniProtKB">
        <authorList>
            <consortium name="WormBaseParasite"/>
        </authorList>
    </citation>
    <scope>IDENTIFICATION</scope>
</reference>
<evidence type="ECO:0000313" key="4">
    <source>
        <dbReference type="EMBL" id="CAD5222696.1"/>
    </source>
</evidence>
<feature type="signal peptide" evidence="2">
    <location>
        <begin position="1"/>
        <end position="19"/>
    </location>
</feature>
<accession>A0A1I7SRA7</accession>
<organism evidence="6 8">
    <name type="scientific">Bursaphelenchus xylophilus</name>
    <name type="common">Pinewood nematode worm</name>
    <name type="synonym">Aphelenchoides xylophilus</name>
    <dbReference type="NCBI Taxonomy" id="6326"/>
    <lineage>
        <taxon>Eukaryota</taxon>
        <taxon>Metazoa</taxon>
        <taxon>Ecdysozoa</taxon>
        <taxon>Nematoda</taxon>
        <taxon>Chromadorea</taxon>
        <taxon>Rhabditida</taxon>
        <taxon>Tylenchina</taxon>
        <taxon>Tylenchomorpha</taxon>
        <taxon>Aphelenchoidea</taxon>
        <taxon>Aphelenchoididae</taxon>
        <taxon>Bursaphelenchus</taxon>
    </lineage>
</organism>
<dbReference type="Gene3D" id="2.40.70.10">
    <property type="entry name" value="Acid Proteases"/>
    <property type="match status" value="1"/>
</dbReference>
<name>A0A1I7SRA7_BURXY</name>
<keyword evidence="2" id="KW-0732">Signal</keyword>
<sequence length="411" mass="46696">MKQCLLSLFLILSKTLIQGSIEILVEDDGVMTTANSVFVGTNEELQVLQICLNSPDLVIIDEKCKKASEPCKKLCKNDVFCRSFCNPICCLSSEIIEKQCAEAAGGYSLNSTKLSVLKGFWRSPNDLAIGIWAQDEIFVEDWNDNRRSLGLIKFALKVIGSVYHDPLTATIIGQLGLGRDPHKRNIIQTMAERGIIEEELLTVEQTSEHYASYIFGRYNGVACNTDRKSIDVIGDYEWMFDATAAAFFDYESHSHPFRIILEVGGLTRMPRGVLLSFIESKLLYQEDNELHNHYVVNHTRRDDNFKFYFNATNNFTLQYSLESLAIAWPHPEDFSVILAAALDPNPDNVEWIIGRPLFMSYCVALDYKNDKLWFASYNENNEDDDDGHDDDEEHDNDGEPDNDGKDKHDEV</sequence>
<evidence type="ECO:0000259" key="3">
    <source>
        <dbReference type="Pfam" id="PF00026"/>
    </source>
</evidence>
<dbReference type="InterPro" id="IPR033121">
    <property type="entry name" value="PEPTIDASE_A1"/>
</dbReference>
<dbReference type="AlphaFoldDB" id="A0A1I7SRA7"/>
<feature type="compositionally biased region" description="Basic and acidic residues" evidence="1">
    <location>
        <begin position="402"/>
        <end position="411"/>
    </location>
</feature>
<dbReference type="OrthoDB" id="5911585at2759"/>
<dbReference type="EMBL" id="CAJFCV020000003">
    <property type="protein sequence ID" value="CAG9111055.1"/>
    <property type="molecule type" value="Genomic_DNA"/>
</dbReference>
<dbReference type="EMBL" id="CAJFDI010000003">
    <property type="protein sequence ID" value="CAD5222696.1"/>
    <property type="molecule type" value="Genomic_DNA"/>
</dbReference>
<protein>
    <submittedName>
        <fullName evidence="4">(pine wood nematode) hypothetical protein</fullName>
    </submittedName>
    <submittedName>
        <fullName evidence="8">Peptidase A1 domain-containing protein</fullName>
    </submittedName>
</protein>
<reference evidence="5" key="2">
    <citation type="submission" date="2020-08" db="EMBL/GenBank/DDBJ databases">
        <authorList>
            <person name="Kikuchi T."/>
        </authorList>
    </citation>
    <scope>NUCLEOTIDE SEQUENCE</scope>
    <source>
        <strain evidence="4">Ka4C1</strain>
    </source>
</reference>
<dbReference type="Proteomes" id="UP000095284">
    <property type="component" value="Unplaced"/>
</dbReference>
<dbReference type="Pfam" id="PF00026">
    <property type="entry name" value="Asp"/>
    <property type="match status" value="1"/>
</dbReference>
<evidence type="ECO:0000256" key="1">
    <source>
        <dbReference type="SAM" id="MobiDB-lite"/>
    </source>
</evidence>